<gene>
    <name evidence="1" type="ORF">SAMN05444141_105435</name>
</gene>
<dbReference type="EMBL" id="FPBD01000005">
    <property type="protein sequence ID" value="SFT97099.1"/>
    <property type="molecule type" value="Genomic_DNA"/>
</dbReference>
<sequence>MQTYDDNFFGKIPMEIEKQATEDFLRYILETVTDGEKEFDHLFMTAGEQAIQILEQTKICENTGIGGKLRVSREKISSHLEKLEENRRPLLEDCVAVSLCVATQYDKHPNRNKSFWDTVEFAPQLQSILKDIGLIRASNKPHPNFVPYLLDNAMLVLDQDKPNPEISAIVSDVALNTWLNAPKEFKKIINERRGKITGFHYGLWAGNWRYGRWLTKAEITRKIELFNCLIDGIVIDKLYEILIELGELEPGPIPTTRSLREQQRSPANS</sequence>
<dbReference type="Proteomes" id="UP000183371">
    <property type="component" value="Unassembled WGS sequence"/>
</dbReference>
<keyword evidence="2" id="KW-1185">Reference proteome</keyword>
<dbReference type="RefSeq" id="WP_054783151.1">
    <property type="nucleotide sequence ID" value="NZ_FPBD01000005.1"/>
</dbReference>
<evidence type="ECO:0000313" key="2">
    <source>
        <dbReference type="Proteomes" id="UP000183371"/>
    </source>
</evidence>
<reference evidence="2" key="1">
    <citation type="submission" date="2016-10" db="EMBL/GenBank/DDBJ databases">
        <authorList>
            <person name="Varghese N."/>
            <person name="Submissions S."/>
        </authorList>
    </citation>
    <scope>NUCLEOTIDE SEQUENCE [LARGE SCALE GENOMIC DNA]</scope>
    <source>
        <strain evidence="2">DSM 17465</strain>
    </source>
</reference>
<dbReference type="AlphaFoldDB" id="A0A1I7CCE7"/>
<name>A0A1I7CCE7_9HYPH</name>
<accession>A0A1I7CCE7</accession>
<evidence type="ECO:0000313" key="1">
    <source>
        <dbReference type="EMBL" id="SFT97099.1"/>
    </source>
</evidence>
<proteinExistence type="predicted"/>
<organism evidence="1 2">
    <name type="scientific">Pseudovibrio denitrificans</name>
    <dbReference type="NCBI Taxonomy" id="258256"/>
    <lineage>
        <taxon>Bacteria</taxon>
        <taxon>Pseudomonadati</taxon>
        <taxon>Pseudomonadota</taxon>
        <taxon>Alphaproteobacteria</taxon>
        <taxon>Hyphomicrobiales</taxon>
        <taxon>Stappiaceae</taxon>
        <taxon>Pseudovibrio</taxon>
    </lineage>
</organism>
<protein>
    <submittedName>
        <fullName evidence="1">Uncharacterized protein</fullName>
    </submittedName>
</protein>